<accession>A0A382B7H1</accession>
<dbReference type="EMBL" id="UINC01028352">
    <property type="protein sequence ID" value="SVB09187.1"/>
    <property type="molecule type" value="Genomic_DNA"/>
</dbReference>
<dbReference type="Pfam" id="PF00892">
    <property type="entry name" value="EamA"/>
    <property type="match status" value="1"/>
</dbReference>
<keyword evidence="1" id="KW-0812">Transmembrane</keyword>
<feature type="transmembrane region" description="Helical" evidence="1">
    <location>
        <begin position="38"/>
        <end position="61"/>
    </location>
</feature>
<evidence type="ECO:0000259" key="2">
    <source>
        <dbReference type="Pfam" id="PF00892"/>
    </source>
</evidence>
<dbReference type="GO" id="GO:0016020">
    <property type="term" value="C:membrane"/>
    <property type="evidence" value="ECO:0007669"/>
    <property type="project" value="InterPro"/>
</dbReference>
<keyword evidence="1" id="KW-1133">Transmembrane helix</keyword>
<dbReference type="AlphaFoldDB" id="A0A382B7H1"/>
<protein>
    <recommendedName>
        <fullName evidence="2">EamA domain-containing protein</fullName>
    </recommendedName>
</protein>
<feature type="transmembrane region" description="Helical" evidence="1">
    <location>
        <begin position="12"/>
        <end position="32"/>
    </location>
</feature>
<dbReference type="InterPro" id="IPR037185">
    <property type="entry name" value="EmrE-like"/>
</dbReference>
<dbReference type="InterPro" id="IPR000620">
    <property type="entry name" value="EamA_dom"/>
</dbReference>
<organism evidence="3">
    <name type="scientific">marine metagenome</name>
    <dbReference type="NCBI Taxonomy" id="408172"/>
    <lineage>
        <taxon>unclassified sequences</taxon>
        <taxon>metagenomes</taxon>
        <taxon>ecological metagenomes</taxon>
    </lineage>
</organism>
<feature type="domain" description="EamA" evidence="2">
    <location>
        <begin position="6"/>
        <end position="112"/>
    </location>
</feature>
<feature type="transmembrane region" description="Helical" evidence="1">
    <location>
        <begin position="68"/>
        <end position="91"/>
    </location>
</feature>
<name>A0A382B7H1_9ZZZZ</name>
<proteinExistence type="predicted"/>
<reference evidence="3" key="1">
    <citation type="submission" date="2018-05" db="EMBL/GenBank/DDBJ databases">
        <authorList>
            <person name="Lanie J.A."/>
            <person name="Ng W.-L."/>
            <person name="Kazmierczak K.M."/>
            <person name="Andrzejewski T.M."/>
            <person name="Davidsen T.M."/>
            <person name="Wayne K.J."/>
            <person name="Tettelin H."/>
            <person name="Glass J.I."/>
            <person name="Rusch D."/>
            <person name="Podicherti R."/>
            <person name="Tsui H.-C.T."/>
            <person name="Winkler M.E."/>
        </authorList>
    </citation>
    <scope>NUCLEOTIDE SEQUENCE</scope>
</reference>
<sequence>MTSLGQTTITTFGMAIFTLVLYVICNYLLQLIEPYPEITIRHFGLVLIYAWLGFAISQIFWIRGVSGLGIGIASFHLNALPFYVMLFLFLLGESWNWQQTVGAIIVITGVMLSQIKLVND</sequence>
<evidence type="ECO:0000256" key="1">
    <source>
        <dbReference type="SAM" id="Phobius"/>
    </source>
</evidence>
<dbReference type="SUPFAM" id="SSF103481">
    <property type="entry name" value="Multidrug resistance efflux transporter EmrE"/>
    <property type="match status" value="1"/>
</dbReference>
<gene>
    <name evidence="3" type="ORF">METZ01_LOCUS162041</name>
</gene>
<evidence type="ECO:0000313" key="3">
    <source>
        <dbReference type="EMBL" id="SVB09187.1"/>
    </source>
</evidence>
<keyword evidence="1" id="KW-0472">Membrane</keyword>